<organism evidence="1 2">
    <name type="scientific">Araneus ventricosus</name>
    <name type="common">Orbweaver spider</name>
    <name type="synonym">Epeira ventricosa</name>
    <dbReference type="NCBI Taxonomy" id="182803"/>
    <lineage>
        <taxon>Eukaryota</taxon>
        <taxon>Metazoa</taxon>
        <taxon>Ecdysozoa</taxon>
        <taxon>Arthropoda</taxon>
        <taxon>Chelicerata</taxon>
        <taxon>Arachnida</taxon>
        <taxon>Araneae</taxon>
        <taxon>Araneomorphae</taxon>
        <taxon>Entelegynae</taxon>
        <taxon>Araneoidea</taxon>
        <taxon>Araneidae</taxon>
        <taxon>Araneus</taxon>
    </lineage>
</organism>
<evidence type="ECO:0000313" key="2">
    <source>
        <dbReference type="Proteomes" id="UP000499080"/>
    </source>
</evidence>
<dbReference type="AlphaFoldDB" id="A0A4Y2JNJ1"/>
<comment type="caution">
    <text evidence="1">The sequence shown here is derived from an EMBL/GenBank/DDBJ whole genome shotgun (WGS) entry which is preliminary data.</text>
</comment>
<dbReference type="Proteomes" id="UP000499080">
    <property type="component" value="Unassembled WGS sequence"/>
</dbReference>
<reference evidence="1 2" key="1">
    <citation type="journal article" date="2019" name="Sci. Rep.">
        <title>Orb-weaving spider Araneus ventricosus genome elucidates the spidroin gene catalogue.</title>
        <authorList>
            <person name="Kono N."/>
            <person name="Nakamura H."/>
            <person name="Ohtoshi R."/>
            <person name="Moran D.A.P."/>
            <person name="Shinohara A."/>
            <person name="Yoshida Y."/>
            <person name="Fujiwara M."/>
            <person name="Mori M."/>
            <person name="Tomita M."/>
            <person name="Arakawa K."/>
        </authorList>
    </citation>
    <scope>NUCLEOTIDE SEQUENCE [LARGE SCALE GENOMIC DNA]</scope>
</reference>
<evidence type="ECO:0000313" key="1">
    <source>
        <dbReference type="EMBL" id="GBM91953.1"/>
    </source>
</evidence>
<evidence type="ECO:0008006" key="3">
    <source>
        <dbReference type="Google" id="ProtNLM"/>
    </source>
</evidence>
<dbReference type="EMBL" id="BGPR01003748">
    <property type="protein sequence ID" value="GBM91953.1"/>
    <property type="molecule type" value="Genomic_DNA"/>
</dbReference>
<name>A0A4Y2JNJ1_ARAVE</name>
<proteinExistence type="predicted"/>
<dbReference type="OrthoDB" id="411823at2759"/>
<gene>
    <name evidence="1" type="ORF">AVEN_109123_1</name>
</gene>
<keyword evidence="2" id="KW-1185">Reference proteome</keyword>
<sequence>MDLLKLERTQLRPLFTKSFFWKEVEAVVRTEPVSKIELIPEFNILNDKTVRLFQLDEKIGVMWLEMENFEEDEFSRNIDLTENYRYHWIAMKTKVDLILSTNDGNDEISDVEIESDERLQLARSGSVKDQEFQLKGKIPTAACIVSHHSSEDSCNHSIVKRVVRDFSGHPVYKIVKEPESSSSYSLCRINQHGMLIGFSEMKSGMSAKHGLIWWGVSLPAGALPALHPSWVGRASVGIFAPHQLVLESLCILDGVIYHRIICKKLEPHNTWADLEALGEAVDWAIENKNKINISTDSRSSIEAPKSYGSRSKFVISIKNKSCLEEGSVELAWVMSQGNELAQIG</sequence>
<protein>
    <recommendedName>
        <fullName evidence="3">RNase H type-1 domain-containing protein</fullName>
    </recommendedName>
</protein>
<accession>A0A4Y2JNJ1</accession>